<feature type="region of interest" description="Disordered" evidence="1">
    <location>
        <begin position="1"/>
        <end position="26"/>
    </location>
</feature>
<accession>R7WGY2</accession>
<gene>
    <name evidence="2" type="ORF">Rrhod_4467</name>
</gene>
<dbReference type="AlphaFoldDB" id="R7WGY2"/>
<reference evidence="2 3" key="1">
    <citation type="journal article" date="2013" name="Genome Announc.">
        <title>Draft Genome Sequence of Rhodococcus rhodnii Strain LMG5362, a Symbiont of Rhodnius prolixus (Hemiptera, Reduviidae, Triatominae), the Principle Vector of Trypanosoma cruzi.</title>
        <authorList>
            <person name="Pachebat J.A."/>
            <person name="van Keulen G."/>
            <person name="Whitten M.M."/>
            <person name="Girdwood S."/>
            <person name="Del Sol R."/>
            <person name="Dyson P.J."/>
            <person name="Facey P.D."/>
        </authorList>
    </citation>
    <scope>NUCLEOTIDE SEQUENCE [LARGE SCALE GENOMIC DNA]</scope>
    <source>
        <strain evidence="2 3">LMG 5362</strain>
    </source>
</reference>
<evidence type="ECO:0000313" key="3">
    <source>
        <dbReference type="Proteomes" id="UP000013525"/>
    </source>
</evidence>
<organism evidence="2 3">
    <name type="scientific">Rhodococcus rhodnii LMG 5362</name>
    <dbReference type="NCBI Taxonomy" id="1273125"/>
    <lineage>
        <taxon>Bacteria</taxon>
        <taxon>Bacillati</taxon>
        <taxon>Actinomycetota</taxon>
        <taxon>Actinomycetes</taxon>
        <taxon>Mycobacteriales</taxon>
        <taxon>Nocardiaceae</taxon>
        <taxon>Rhodococcus</taxon>
    </lineage>
</organism>
<dbReference type="PATRIC" id="fig|1273125.3.peg.4241"/>
<comment type="caution">
    <text evidence="2">The sequence shown here is derived from an EMBL/GenBank/DDBJ whole genome shotgun (WGS) entry which is preliminary data.</text>
</comment>
<keyword evidence="3" id="KW-1185">Reference proteome</keyword>
<evidence type="ECO:0000313" key="2">
    <source>
        <dbReference type="EMBL" id="EOM74323.1"/>
    </source>
</evidence>
<proteinExistence type="predicted"/>
<sequence>MTRGSGELLRRRTGSRTHPSPSTPELHSILQNRCALCIFGSAL</sequence>
<dbReference type="Proteomes" id="UP000013525">
    <property type="component" value="Unassembled WGS sequence"/>
</dbReference>
<name>R7WGY2_9NOCA</name>
<dbReference type="EMBL" id="APMY01000133">
    <property type="protein sequence ID" value="EOM74323.1"/>
    <property type="molecule type" value="Genomic_DNA"/>
</dbReference>
<evidence type="ECO:0000256" key="1">
    <source>
        <dbReference type="SAM" id="MobiDB-lite"/>
    </source>
</evidence>
<protein>
    <submittedName>
        <fullName evidence="2">Uncharacterized protein</fullName>
    </submittedName>
</protein>
<feature type="compositionally biased region" description="Polar residues" evidence="1">
    <location>
        <begin position="16"/>
        <end position="26"/>
    </location>
</feature>